<feature type="modified residue" description="Phosphohistidine" evidence="10">
    <location>
        <position position="192"/>
    </location>
</feature>
<evidence type="ECO:0000259" key="14">
    <source>
        <dbReference type="PROSITE" id="PS50894"/>
    </source>
</evidence>
<keyword evidence="9" id="KW-0472">Membrane</keyword>
<keyword evidence="5" id="KW-0547">Nucleotide-binding</keyword>
<evidence type="ECO:0000256" key="1">
    <source>
        <dbReference type="ARBA" id="ARBA00004651"/>
    </source>
</evidence>
<keyword evidence="16" id="KW-1185">Reference proteome</keyword>
<dbReference type="SMART" id="SM00448">
    <property type="entry name" value="REC"/>
    <property type="match status" value="1"/>
</dbReference>
<feature type="domain" description="Response regulatory" evidence="13">
    <location>
        <begin position="5"/>
        <end position="119"/>
    </location>
</feature>
<dbReference type="InterPro" id="IPR008207">
    <property type="entry name" value="Sig_transdc_His_kin_Hpt_dom"/>
</dbReference>
<dbReference type="Pfam" id="PF01627">
    <property type="entry name" value="Hpt"/>
    <property type="match status" value="1"/>
</dbReference>
<evidence type="ECO:0000256" key="2">
    <source>
        <dbReference type="ARBA" id="ARBA00022475"/>
    </source>
</evidence>
<dbReference type="InterPro" id="IPR036641">
    <property type="entry name" value="HPT_dom_sf"/>
</dbReference>
<evidence type="ECO:0000256" key="7">
    <source>
        <dbReference type="ARBA" id="ARBA00022989"/>
    </source>
</evidence>
<protein>
    <submittedName>
        <fullName evidence="15">Hpt domain-containing protein</fullName>
    </submittedName>
</protein>
<dbReference type="GO" id="GO:0005524">
    <property type="term" value="F:ATP binding"/>
    <property type="evidence" value="ECO:0007669"/>
    <property type="project" value="UniProtKB-KW"/>
</dbReference>
<dbReference type="Pfam" id="PF00072">
    <property type="entry name" value="Response_reg"/>
    <property type="match status" value="1"/>
</dbReference>
<evidence type="ECO:0000256" key="12">
    <source>
        <dbReference type="SAM" id="Coils"/>
    </source>
</evidence>
<keyword evidence="7" id="KW-1133">Transmembrane helix</keyword>
<dbReference type="InterPro" id="IPR011006">
    <property type="entry name" value="CheY-like_superfamily"/>
</dbReference>
<dbReference type="PANTHER" id="PTHR45339:SF1">
    <property type="entry name" value="HYBRID SIGNAL TRANSDUCTION HISTIDINE KINASE J"/>
    <property type="match status" value="1"/>
</dbReference>
<feature type="coiled-coil region" evidence="12">
    <location>
        <begin position="208"/>
        <end position="235"/>
    </location>
</feature>
<feature type="modified residue" description="4-aspartylphosphate" evidence="11">
    <location>
        <position position="53"/>
    </location>
</feature>
<evidence type="ECO:0000313" key="15">
    <source>
        <dbReference type="EMBL" id="SHO59468.1"/>
    </source>
</evidence>
<dbReference type="PROSITE" id="PS50110">
    <property type="entry name" value="RESPONSE_REGULATORY"/>
    <property type="match status" value="1"/>
</dbReference>
<keyword evidence="2" id="KW-1003">Cell membrane</keyword>
<dbReference type="CDD" id="cd17546">
    <property type="entry name" value="REC_hyHK_CKI1_RcsC-like"/>
    <property type="match status" value="1"/>
</dbReference>
<dbReference type="STRING" id="1073327.SAMN04488108_0104"/>
<organism evidence="15 16">
    <name type="scientific">Algoriphagus zhangzhouensis</name>
    <dbReference type="NCBI Taxonomy" id="1073327"/>
    <lineage>
        <taxon>Bacteria</taxon>
        <taxon>Pseudomonadati</taxon>
        <taxon>Bacteroidota</taxon>
        <taxon>Cytophagia</taxon>
        <taxon>Cytophagales</taxon>
        <taxon>Cyclobacteriaceae</taxon>
        <taxon>Algoriphagus</taxon>
    </lineage>
</organism>
<dbReference type="Gene3D" id="3.40.50.2300">
    <property type="match status" value="1"/>
</dbReference>
<evidence type="ECO:0000259" key="13">
    <source>
        <dbReference type="PROSITE" id="PS50110"/>
    </source>
</evidence>
<keyword evidence="6" id="KW-0067">ATP-binding</keyword>
<comment type="subcellular location">
    <subcellularLocation>
        <location evidence="1">Cell membrane</location>
        <topology evidence="1">Multi-pass membrane protein</topology>
    </subcellularLocation>
</comment>
<dbReference type="InterPro" id="IPR001789">
    <property type="entry name" value="Sig_transdc_resp-reg_receiver"/>
</dbReference>
<dbReference type="GO" id="GO:0004672">
    <property type="term" value="F:protein kinase activity"/>
    <property type="evidence" value="ECO:0007669"/>
    <property type="project" value="UniProtKB-ARBA"/>
</dbReference>
<accession>A0A1M7Z3F5</accession>
<dbReference type="RefSeq" id="WP_073569802.1">
    <property type="nucleotide sequence ID" value="NZ_FRXN01000001.1"/>
</dbReference>
<dbReference type="AlphaFoldDB" id="A0A1M7Z3F5"/>
<feature type="domain" description="HPt" evidence="14">
    <location>
        <begin position="153"/>
        <end position="251"/>
    </location>
</feature>
<evidence type="ECO:0000256" key="10">
    <source>
        <dbReference type="PROSITE-ProRule" id="PRU00110"/>
    </source>
</evidence>
<dbReference type="PANTHER" id="PTHR45339">
    <property type="entry name" value="HYBRID SIGNAL TRANSDUCTION HISTIDINE KINASE J"/>
    <property type="match status" value="1"/>
</dbReference>
<dbReference type="GO" id="GO:0000160">
    <property type="term" value="P:phosphorelay signal transduction system"/>
    <property type="evidence" value="ECO:0007669"/>
    <property type="project" value="UniProtKB-KW"/>
</dbReference>
<evidence type="ECO:0000256" key="6">
    <source>
        <dbReference type="ARBA" id="ARBA00022840"/>
    </source>
</evidence>
<keyword evidence="8" id="KW-0902">Two-component regulatory system</keyword>
<evidence type="ECO:0000256" key="9">
    <source>
        <dbReference type="ARBA" id="ARBA00023136"/>
    </source>
</evidence>
<proteinExistence type="predicted"/>
<keyword evidence="12" id="KW-0175">Coiled coil</keyword>
<evidence type="ECO:0000256" key="3">
    <source>
        <dbReference type="ARBA" id="ARBA00022553"/>
    </source>
</evidence>
<evidence type="ECO:0000313" key="16">
    <source>
        <dbReference type="Proteomes" id="UP000184609"/>
    </source>
</evidence>
<dbReference type="EMBL" id="FRXN01000001">
    <property type="protein sequence ID" value="SHO59468.1"/>
    <property type="molecule type" value="Genomic_DNA"/>
</dbReference>
<dbReference type="GO" id="GO:0005886">
    <property type="term" value="C:plasma membrane"/>
    <property type="evidence" value="ECO:0007669"/>
    <property type="project" value="UniProtKB-SubCell"/>
</dbReference>
<evidence type="ECO:0000256" key="5">
    <source>
        <dbReference type="ARBA" id="ARBA00022741"/>
    </source>
</evidence>
<gene>
    <name evidence="15" type="ORF">SAMN04488108_0104</name>
</gene>
<dbReference type="OrthoDB" id="9796457at2"/>
<keyword evidence="3 11" id="KW-0597">Phosphoprotein</keyword>
<dbReference type="Proteomes" id="UP000184609">
    <property type="component" value="Unassembled WGS sequence"/>
</dbReference>
<dbReference type="SUPFAM" id="SSF47226">
    <property type="entry name" value="Histidine-containing phosphotransfer domain, HPT domain"/>
    <property type="match status" value="1"/>
</dbReference>
<dbReference type="SUPFAM" id="SSF52172">
    <property type="entry name" value="CheY-like"/>
    <property type="match status" value="1"/>
</dbReference>
<evidence type="ECO:0000256" key="8">
    <source>
        <dbReference type="ARBA" id="ARBA00023012"/>
    </source>
</evidence>
<keyword evidence="4" id="KW-0812">Transmembrane</keyword>
<dbReference type="PROSITE" id="PS50894">
    <property type="entry name" value="HPT"/>
    <property type="match status" value="1"/>
</dbReference>
<evidence type="ECO:0000256" key="11">
    <source>
        <dbReference type="PROSITE-ProRule" id="PRU00169"/>
    </source>
</evidence>
<reference evidence="16" key="1">
    <citation type="submission" date="2016-12" db="EMBL/GenBank/DDBJ databases">
        <authorList>
            <person name="Varghese N."/>
            <person name="Submissions S."/>
        </authorList>
    </citation>
    <scope>NUCLEOTIDE SEQUENCE [LARGE SCALE GENOMIC DNA]</scope>
    <source>
        <strain evidence="16">DSM 25035</strain>
    </source>
</reference>
<dbReference type="Gene3D" id="1.20.120.160">
    <property type="entry name" value="HPT domain"/>
    <property type="match status" value="1"/>
</dbReference>
<name>A0A1M7Z3F5_9BACT</name>
<sequence>MKSKNILIVDDNDLNRKLFENLVGQIWSYQTATDGLEAIQKVKEDKFDLILMDIQMPKLDGISALKQIRASELATCPIIAVTAFADESDRAAFLDQGFDEFITKPIRPREFLEKIQKFLDISQEKDSKSPDKMNVKDVILDIDVFQQLGKYNNPQMIKKVYLDFIEESMGILEQIPKELENNNFNKVAEFLHILKGNSGTLGVNRVFIEAQKAELLAKEEDKSNLLSQHEKIQKEIESFLNYLNEATIFES</sequence>
<evidence type="ECO:0000256" key="4">
    <source>
        <dbReference type="ARBA" id="ARBA00022692"/>
    </source>
</evidence>